<dbReference type="PANTHER" id="PTHR30576:SF0">
    <property type="entry name" value="UNDECAPRENYL-PHOSPHATE N-ACETYLGALACTOSAMINYL 1-PHOSPHATE TRANSFERASE-RELATED"/>
    <property type="match status" value="1"/>
</dbReference>
<accession>A0A381ZJ78</accession>
<dbReference type="GO" id="GO:0016780">
    <property type="term" value="F:phosphotransferase activity, for other substituted phosphate groups"/>
    <property type="evidence" value="ECO:0007669"/>
    <property type="project" value="TreeGrafter"/>
</dbReference>
<evidence type="ECO:0000313" key="2">
    <source>
        <dbReference type="EMBL" id="SVA88807.1"/>
    </source>
</evidence>
<reference evidence="2" key="1">
    <citation type="submission" date="2018-05" db="EMBL/GenBank/DDBJ databases">
        <authorList>
            <person name="Lanie J.A."/>
            <person name="Ng W.-L."/>
            <person name="Kazmierczak K.M."/>
            <person name="Andrzejewski T.M."/>
            <person name="Davidsen T.M."/>
            <person name="Wayne K.J."/>
            <person name="Tettelin H."/>
            <person name="Glass J.I."/>
            <person name="Rusch D."/>
            <person name="Podicherti R."/>
            <person name="Tsui H.-C.T."/>
            <person name="Winkler M.E."/>
        </authorList>
    </citation>
    <scope>NUCLEOTIDE SEQUENCE</scope>
</reference>
<dbReference type="EMBL" id="UINC01021377">
    <property type="protein sequence ID" value="SVA88807.1"/>
    <property type="molecule type" value="Genomic_DNA"/>
</dbReference>
<dbReference type="AlphaFoldDB" id="A0A381ZJ78"/>
<feature type="domain" description="Bacterial sugar transferase" evidence="1">
    <location>
        <begin position="4"/>
        <end position="185"/>
    </location>
</feature>
<sequence>MISRFIALILLVALVPLFFILMAGSLLFQGRPLFFAQERVGFQFANFTLYKFRSMKQNHSGKRITAPDDNRITTWGRVLRFLKLDELPQLLNILKGEMVFVGPRPEVPEYVNAEQFRFLNNVWPGLSDFASILLRDESRILREIGGLDAYRELLPLKCTLADYYVQRKGYLTDLKIVVYTVLSIIFPRMINKSFLIPQLKNDLPQLAGFIEKYCL</sequence>
<name>A0A381ZJ78_9ZZZZ</name>
<proteinExistence type="predicted"/>
<dbReference type="InterPro" id="IPR003362">
    <property type="entry name" value="Bact_transf"/>
</dbReference>
<dbReference type="Pfam" id="PF02397">
    <property type="entry name" value="Bac_transf"/>
    <property type="match status" value="1"/>
</dbReference>
<dbReference type="PANTHER" id="PTHR30576">
    <property type="entry name" value="COLANIC BIOSYNTHESIS UDP-GLUCOSE LIPID CARRIER TRANSFERASE"/>
    <property type="match status" value="1"/>
</dbReference>
<organism evidence="2">
    <name type="scientific">marine metagenome</name>
    <dbReference type="NCBI Taxonomy" id="408172"/>
    <lineage>
        <taxon>unclassified sequences</taxon>
        <taxon>metagenomes</taxon>
        <taxon>ecological metagenomes</taxon>
    </lineage>
</organism>
<gene>
    <name evidence="2" type="ORF">METZ01_LOCUS141661</name>
</gene>
<protein>
    <recommendedName>
        <fullName evidence="1">Bacterial sugar transferase domain-containing protein</fullName>
    </recommendedName>
</protein>
<evidence type="ECO:0000259" key="1">
    <source>
        <dbReference type="Pfam" id="PF02397"/>
    </source>
</evidence>